<comment type="caution">
    <text evidence="2">The sequence shown here is derived from an EMBL/GenBank/DDBJ whole genome shotgun (WGS) entry which is preliminary data.</text>
</comment>
<protein>
    <submittedName>
        <fullName evidence="2">Uncharacterized protein</fullName>
    </submittedName>
</protein>
<sequence>MTDRRRRPELSRRRILTGAAWSAPAVVIATSVPARASSTAVTATGSWLVVTSATLTPQSSGFLVEARFDAAFNIYNDTGAFVGTSTSPEQALQDVDFLSWPVAWVATLRDAGGNAVDAASGTGVIAVDPASGGSVQVGFGPVIVDAGGPGSFVLDVVLSSSQVATVDATGDSFGVADAERFSPPATLP</sequence>
<dbReference type="InterPro" id="IPR006311">
    <property type="entry name" value="TAT_signal"/>
</dbReference>
<keyword evidence="1" id="KW-0732">Signal</keyword>
<gene>
    <name evidence="2" type="ORF">Dac01nite_05140</name>
</gene>
<dbReference type="PROSITE" id="PS51318">
    <property type="entry name" value="TAT"/>
    <property type="match status" value="1"/>
</dbReference>
<accession>A0A919Q1Y5</accession>
<evidence type="ECO:0000313" key="2">
    <source>
        <dbReference type="EMBL" id="GIG53762.1"/>
    </source>
</evidence>
<dbReference type="Proteomes" id="UP000652354">
    <property type="component" value="Unassembled WGS sequence"/>
</dbReference>
<dbReference type="RefSeq" id="WP_203653187.1">
    <property type="nucleotide sequence ID" value="NZ_BONR01000001.1"/>
</dbReference>
<name>A0A919Q1Y5_9MICO</name>
<dbReference type="EMBL" id="BONR01000001">
    <property type="protein sequence ID" value="GIG53762.1"/>
    <property type="molecule type" value="Genomic_DNA"/>
</dbReference>
<feature type="chain" id="PRO_5036742477" evidence="1">
    <location>
        <begin position="37"/>
        <end position="188"/>
    </location>
</feature>
<feature type="signal peptide" evidence="1">
    <location>
        <begin position="1"/>
        <end position="36"/>
    </location>
</feature>
<evidence type="ECO:0000313" key="3">
    <source>
        <dbReference type="Proteomes" id="UP000652354"/>
    </source>
</evidence>
<keyword evidence="3" id="KW-1185">Reference proteome</keyword>
<proteinExistence type="predicted"/>
<reference evidence="2" key="1">
    <citation type="submission" date="2021-01" db="EMBL/GenBank/DDBJ databases">
        <title>Whole genome shotgun sequence of Demequina activiva NBRC 110675.</title>
        <authorList>
            <person name="Komaki H."/>
            <person name="Tamura T."/>
        </authorList>
    </citation>
    <scope>NUCLEOTIDE SEQUENCE</scope>
    <source>
        <strain evidence="2">NBRC 110675</strain>
    </source>
</reference>
<organism evidence="2 3">
    <name type="scientific">Demequina activiva</name>
    <dbReference type="NCBI Taxonomy" id="1582364"/>
    <lineage>
        <taxon>Bacteria</taxon>
        <taxon>Bacillati</taxon>
        <taxon>Actinomycetota</taxon>
        <taxon>Actinomycetes</taxon>
        <taxon>Micrococcales</taxon>
        <taxon>Demequinaceae</taxon>
        <taxon>Demequina</taxon>
    </lineage>
</organism>
<dbReference type="AlphaFoldDB" id="A0A919Q1Y5"/>
<evidence type="ECO:0000256" key="1">
    <source>
        <dbReference type="SAM" id="SignalP"/>
    </source>
</evidence>